<gene>
    <name evidence="1" type="ORF">PC115_g19658</name>
</gene>
<protein>
    <submittedName>
        <fullName evidence="1">Uncharacterized protein</fullName>
    </submittedName>
</protein>
<dbReference type="Proteomes" id="UP000774804">
    <property type="component" value="Unassembled WGS sequence"/>
</dbReference>
<evidence type="ECO:0000313" key="2">
    <source>
        <dbReference type="Proteomes" id="UP000774804"/>
    </source>
</evidence>
<name>A0A8T1AXD6_9STRA</name>
<sequence length="38" mass="4557">MKDVRRVAQVLSTAVMIKFMWEIHPKWMTTYMNEKEAG</sequence>
<dbReference type="AlphaFoldDB" id="A0A8T1AXD6"/>
<organism evidence="1 2">
    <name type="scientific">Phytophthora cactorum</name>
    <dbReference type="NCBI Taxonomy" id="29920"/>
    <lineage>
        <taxon>Eukaryota</taxon>
        <taxon>Sar</taxon>
        <taxon>Stramenopiles</taxon>
        <taxon>Oomycota</taxon>
        <taxon>Peronosporomycetes</taxon>
        <taxon>Peronosporales</taxon>
        <taxon>Peronosporaceae</taxon>
        <taxon>Phytophthora</taxon>
    </lineage>
</organism>
<accession>A0A8T1AXD6</accession>
<proteinExistence type="predicted"/>
<comment type="caution">
    <text evidence="1">The sequence shown here is derived from an EMBL/GenBank/DDBJ whole genome shotgun (WGS) entry which is preliminary data.</text>
</comment>
<dbReference type="EMBL" id="RCMI01001145">
    <property type="protein sequence ID" value="KAG2889761.1"/>
    <property type="molecule type" value="Genomic_DNA"/>
</dbReference>
<evidence type="ECO:0000313" key="1">
    <source>
        <dbReference type="EMBL" id="KAG2889761.1"/>
    </source>
</evidence>
<reference evidence="1" key="1">
    <citation type="submission" date="2018-10" db="EMBL/GenBank/DDBJ databases">
        <title>Effector identification in a new, highly contiguous assembly of the strawberry crown rot pathogen Phytophthora cactorum.</title>
        <authorList>
            <person name="Armitage A.D."/>
            <person name="Nellist C.F."/>
            <person name="Bates H."/>
            <person name="Vickerstaff R.J."/>
            <person name="Harrison R.J."/>
        </authorList>
    </citation>
    <scope>NUCLEOTIDE SEQUENCE</scope>
    <source>
        <strain evidence="1">4032</strain>
    </source>
</reference>